<dbReference type="Gramene" id="ESQ56292">
    <property type="protein sequence ID" value="ESQ56292"/>
    <property type="gene ID" value="EUTSA_v10026601mg"/>
</dbReference>
<proteinExistence type="predicted"/>
<evidence type="ECO:0000313" key="2">
    <source>
        <dbReference type="Proteomes" id="UP000030689"/>
    </source>
</evidence>
<sequence>MWSMSYDFFAKQVCCCLQIVSFVWAVKETQATAVRIIKGLKLSLCALLALSLVWAVKDSQLTAVSASMSTTFLSSHCNPQRYEWCITKVVVDVDTKEWLWFLLLKAILFFFSYV</sequence>
<accession>V4ML78</accession>
<evidence type="ECO:0000313" key="1">
    <source>
        <dbReference type="EMBL" id="ESQ56292.1"/>
    </source>
</evidence>
<keyword evidence="2" id="KW-1185">Reference proteome</keyword>
<organism evidence="1 2">
    <name type="scientific">Eutrema salsugineum</name>
    <name type="common">Saltwater cress</name>
    <name type="synonym">Sisymbrium salsugineum</name>
    <dbReference type="NCBI Taxonomy" id="72664"/>
    <lineage>
        <taxon>Eukaryota</taxon>
        <taxon>Viridiplantae</taxon>
        <taxon>Streptophyta</taxon>
        <taxon>Embryophyta</taxon>
        <taxon>Tracheophyta</taxon>
        <taxon>Spermatophyta</taxon>
        <taxon>Magnoliopsida</taxon>
        <taxon>eudicotyledons</taxon>
        <taxon>Gunneridae</taxon>
        <taxon>Pentapetalae</taxon>
        <taxon>rosids</taxon>
        <taxon>malvids</taxon>
        <taxon>Brassicales</taxon>
        <taxon>Brassicaceae</taxon>
        <taxon>Eutremeae</taxon>
        <taxon>Eutrema</taxon>
    </lineage>
</organism>
<protein>
    <submittedName>
        <fullName evidence="1">Uncharacterized protein</fullName>
    </submittedName>
</protein>
<dbReference type="Proteomes" id="UP000030689">
    <property type="component" value="Unassembled WGS sequence"/>
</dbReference>
<gene>
    <name evidence="1" type="ORF">EUTSA_v10026601mg</name>
</gene>
<reference evidence="1 2" key="1">
    <citation type="journal article" date="2013" name="Front. Plant Sci.">
        <title>The Reference Genome of the Halophytic Plant Eutrema salsugineum.</title>
        <authorList>
            <person name="Yang R."/>
            <person name="Jarvis D.E."/>
            <person name="Chen H."/>
            <person name="Beilstein M.A."/>
            <person name="Grimwood J."/>
            <person name="Jenkins J."/>
            <person name="Shu S."/>
            <person name="Prochnik S."/>
            <person name="Xin M."/>
            <person name="Ma C."/>
            <person name="Schmutz J."/>
            <person name="Wing R.A."/>
            <person name="Mitchell-Olds T."/>
            <person name="Schumaker K.S."/>
            <person name="Wang X."/>
        </authorList>
    </citation>
    <scope>NUCLEOTIDE SEQUENCE [LARGE SCALE GENOMIC DNA]</scope>
</reference>
<name>V4ML78_EUTSA</name>
<dbReference type="EMBL" id="KI517384">
    <property type="protein sequence ID" value="ESQ56292.1"/>
    <property type="molecule type" value="Genomic_DNA"/>
</dbReference>
<dbReference type="AlphaFoldDB" id="V4ML78"/>
<dbReference type="KEGG" id="eus:EUTSA_v10026601mg"/>